<proteinExistence type="predicted"/>
<dbReference type="AlphaFoldDB" id="A0A5C5YYN1"/>
<gene>
    <name evidence="1" type="ORF">CA13_11080</name>
</gene>
<reference evidence="1 2" key="1">
    <citation type="submission" date="2019-02" db="EMBL/GenBank/DDBJ databases">
        <title>Deep-cultivation of Planctomycetes and their phenomic and genomic characterization uncovers novel biology.</title>
        <authorList>
            <person name="Wiegand S."/>
            <person name="Jogler M."/>
            <person name="Boedeker C."/>
            <person name="Pinto D."/>
            <person name="Vollmers J."/>
            <person name="Rivas-Marin E."/>
            <person name="Kohn T."/>
            <person name="Peeters S.H."/>
            <person name="Heuer A."/>
            <person name="Rast P."/>
            <person name="Oberbeckmann S."/>
            <person name="Bunk B."/>
            <person name="Jeske O."/>
            <person name="Meyerdierks A."/>
            <person name="Storesund J.E."/>
            <person name="Kallscheuer N."/>
            <person name="Luecker S."/>
            <person name="Lage O.M."/>
            <person name="Pohl T."/>
            <person name="Merkel B.J."/>
            <person name="Hornburger P."/>
            <person name="Mueller R.-W."/>
            <person name="Bruemmer F."/>
            <person name="Labrenz M."/>
            <person name="Spormann A.M."/>
            <person name="Op Den Camp H."/>
            <person name="Overmann J."/>
            <person name="Amann R."/>
            <person name="Jetten M.S.M."/>
            <person name="Mascher T."/>
            <person name="Medema M.H."/>
            <person name="Devos D.P."/>
            <person name="Kaster A.-K."/>
            <person name="Ovreas L."/>
            <person name="Rohde M."/>
            <person name="Galperin M.Y."/>
            <person name="Jogler C."/>
        </authorList>
    </citation>
    <scope>NUCLEOTIDE SEQUENCE [LARGE SCALE GENOMIC DNA]</scope>
    <source>
        <strain evidence="1 2">CA13</strain>
    </source>
</reference>
<dbReference type="Proteomes" id="UP000315010">
    <property type="component" value="Unassembled WGS sequence"/>
</dbReference>
<protein>
    <submittedName>
        <fullName evidence="1">Uncharacterized protein</fullName>
    </submittedName>
</protein>
<dbReference type="EMBL" id="SJPJ01000001">
    <property type="protein sequence ID" value="TWT79701.1"/>
    <property type="molecule type" value="Genomic_DNA"/>
</dbReference>
<evidence type="ECO:0000313" key="2">
    <source>
        <dbReference type="Proteomes" id="UP000315010"/>
    </source>
</evidence>
<organism evidence="1 2">
    <name type="scientific">Novipirellula herctigrandis</name>
    <dbReference type="NCBI Taxonomy" id="2527986"/>
    <lineage>
        <taxon>Bacteria</taxon>
        <taxon>Pseudomonadati</taxon>
        <taxon>Planctomycetota</taxon>
        <taxon>Planctomycetia</taxon>
        <taxon>Pirellulales</taxon>
        <taxon>Pirellulaceae</taxon>
        <taxon>Novipirellula</taxon>
    </lineage>
</organism>
<name>A0A5C5YYN1_9BACT</name>
<keyword evidence="2" id="KW-1185">Reference proteome</keyword>
<sequence>MQFISSGQIAVQPSLLADHRMTAAHVAACHRLGICLFFPPENLQTLVE</sequence>
<evidence type="ECO:0000313" key="1">
    <source>
        <dbReference type="EMBL" id="TWT79701.1"/>
    </source>
</evidence>
<accession>A0A5C5YYN1</accession>
<comment type="caution">
    <text evidence="1">The sequence shown here is derived from an EMBL/GenBank/DDBJ whole genome shotgun (WGS) entry which is preliminary data.</text>
</comment>